<dbReference type="AlphaFoldDB" id="A0A9D4XAR7"/>
<dbReference type="Proteomes" id="UP001058974">
    <property type="component" value="Chromosome 4"/>
</dbReference>
<evidence type="ECO:0000313" key="2">
    <source>
        <dbReference type="Proteomes" id="UP001058974"/>
    </source>
</evidence>
<organism evidence="1 2">
    <name type="scientific">Pisum sativum</name>
    <name type="common">Garden pea</name>
    <name type="synonym">Lathyrus oleraceus</name>
    <dbReference type="NCBI Taxonomy" id="3888"/>
    <lineage>
        <taxon>Eukaryota</taxon>
        <taxon>Viridiplantae</taxon>
        <taxon>Streptophyta</taxon>
        <taxon>Embryophyta</taxon>
        <taxon>Tracheophyta</taxon>
        <taxon>Spermatophyta</taxon>
        <taxon>Magnoliopsida</taxon>
        <taxon>eudicotyledons</taxon>
        <taxon>Gunneridae</taxon>
        <taxon>Pentapetalae</taxon>
        <taxon>rosids</taxon>
        <taxon>fabids</taxon>
        <taxon>Fabales</taxon>
        <taxon>Fabaceae</taxon>
        <taxon>Papilionoideae</taxon>
        <taxon>50 kb inversion clade</taxon>
        <taxon>NPAAA clade</taxon>
        <taxon>Hologalegina</taxon>
        <taxon>IRL clade</taxon>
        <taxon>Fabeae</taxon>
        <taxon>Lathyrus</taxon>
    </lineage>
</organism>
<keyword evidence="2" id="KW-1185">Reference proteome</keyword>
<evidence type="ECO:0000313" key="1">
    <source>
        <dbReference type="EMBL" id="KAI5415995.1"/>
    </source>
</evidence>
<protein>
    <submittedName>
        <fullName evidence="1">Uncharacterized protein</fullName>
    </submittedName>
</protein>
<dbReference type="EMBL" id="JAMSHJ010000004">
    <property type="protein sequence ID" value="KAI5415995.1"/>
    <property type="molecule type" value="Genomic_DNA"/>
</dbReference>
<accession>A0A9D4XAR7</accession>
<gene>
    <name evidence="1" type="ORF">KIW84_041149</name>
</gene>
<dbReference type="Gramene" id="Psat04G0114900-T1">
    <property type="protein sequence ID" value="KAI5415995.1"/>
    <property type="gene ID" value="KIW84_041149"/>
</dbReference>
<reference evidence="1 2" key="1">
    <citation type="journal article" date="2022" name="Nat. Genet.">
        <title>Improved pea reference genome and pan-genome highlight genomic features and evolutionary characteristics.</title>
        <authorList>
            <person name="Yang T."/>
            <person name="Liu R."/>
            <person name="Luo Y."/>
            <person name="Hu S."/>
            <person name="Wang D."/>
            <person name="Wang C."/>
            <person name="Pandey M.K."/>
            <person name="Ge S."/>
            <person name="Xu Q."/>
            <person name="Li N."/>
            <person name="Li G."/>
            <person name="Huang Y."/>
            <person name="Saxena R.K."/>
            <person name="Ji Y."/>
            <person name="Li M."/>
            <person name="Yan X."/>
            <person name="He Y."/>
            <person name="Liu Y."/>
            <person name="Wang X."/>
            <person name="Xiang C."/>
            <person name="Varshney R.K."/>
            <person name="Ding H."/>
            <person name="Gao S."/>
            <person name="Zong X."/>
        </authorList>
    </citation>
    <scope>NUCLEOTIDE SEQUENCE [LARGE SCALE GENOMIC DNA]</scope>
    <source>
        <strain evidence="1 2">cv. Zhongwan 6</strain>
    </source>
</reference>
<sequence length="103" mass="12061">MPPRAMIPRAMDYMRIVFGEGTKGEAQRIKYVKLFNREVTPTSYQIPVGYQRTTCTVKFRMFNKNYKFSQDRLADLLQFSHGVGLACEGPLEWDLELVAFLFW</sequence>
<proteinExistence type="predicted"/>
<comment type="caution">
    <text evidence="1">The sequence shown here is derived from an EMBL/GenBank/DDBJ whole genome shotgun (WGS) entry which is preliminary data.</text>
</comment>
<name>A0A9D4XAR7_PEA</name>